<reference evidence="5 6" key="1">
    <citation type="submission" date="2021-03" db="EMBL/GenBank/DDBJ databases">
        <title>Antimicrobial resistance genes in bacteria isolated from Japanese honey, and their potential for conferring macrolide and lincosamide resistance in the American foulbrood pathogen Paenibacillus larvae.</title>
        <authorList>
            <person name="Okamoto M."/>
            <person name="Kumagai M."/>
            <person name="Kanamori H."/>
            <person name="Takamatsu D."/>
        </authorList>
    </citation>
    <scope>NUCLEOTIDE SEQUENCE [LARGE SCALE GENOMIC DNA]</scope>
    <source>
        <strain evidence="5 6">J42TS3</strain>
    </source>
</reference>
<dbReference type="Proteomes" id="UP000679992">
    <property type="component" value="Unassembled WGS sequence"/>
</dbReference>
<dbReference type="PANTHER" id="PTHR30487">
    <property type="entry name" value="TYPE 4 PREPILIN-LIKE PROTEINS LEADER PEPTIDE-PROCESSING ENZYME"/>
    <property type="match status" value="1"/>
</dbReference>
<proteinExistence type="inferred from homology"/>
<name>A0ABQ4MBH8_9BACL</name>
<keyword evidence="3" id="KW-1133">Transmembrane helix</keyword>
<organism evidence="5 6">
    <name type="scientific">Paenibacillus vini</name>
    <dbReference type="NCBI Taxonomy" id="1476024"/>
    <lineage>
        <taxon>Bacteria</taxon>
        <taxon>Bacillati</taxon>
        <taxon>Bacillota</taxon>
        <taxon>Bacilli</taxon>
        <taxon>Bacillales</taxon>
        <taxon>Paenibacillaceae</taxon>
        <taxon>Paenibacillus</taxon>
    </lineage>
</organism>
<evidence type="ECO:0000313" key="5">
    <source>
        <dbReference type="EMBL" id="GIP52780.1"/>
    </source>
</evidence>
<feature type="transmembrane region" description="Helical" evidence="3">
    <location>
        <begin position="93"/>
        <end position="110"/>
    </location>
</feature>
<sequence>MRLTIYFVLGLAAGYALAYLARVLLARRGLLAPPQAAAASAPAGEPPEAGGAKAAVPAWYAGPTRRRLAADSAAALLTAALFAFMHLRFGFSGVWAVGALLTALCVLITITDLAARIIPNGALLVFGVLLLAAVPFASPEPLWLHLLGAVCGSGILLLLAILSSGRGMGMGDVKLLAVLGWVLGFPGVLLALFFGSIIGLLAGLLQQASGGNKKRKTIPFGPYLAFGSLIVYMYGKEIIDWYLTNLIHH</sequence>
<dbReference type="Gene3D" id="1.20.120.1220">
    <property type="match status" value="1"/>
</dbReference>
<evidence type="ECO:0000256" key="2">
    <source>
        <dbReference type="RuleBase" id="RU003793"/>
    </source>
</evidence>
<evidence type="ECO:0000259" key="4">
    <source>
        <dbReference type="Pfam" id="PF01478"/>
    </source>
</evidence>
<dbReference type="EMBL" id="BOSL01000004">
    <property type="protein sequence ID" value="GIP52780.1"/>
    <property type="molecule type" value="Genomic_DNA"/>
</dbReference>
<dbReference type="PANTHER" id="PTHR30487:SF0">
    <property type="entry name" value="PREPILIN LEADER PEPTIDASE_N-METHYLTRANSFERASE-RELATED"/>
    <property type="match status" value="1"/>
</dbReference>
<accession>A0ABQ4MBH8</accession>
<dbReference type="InterPro" id="IPR014032">
    <property type="entry name" value="Peptidase_A24A_bac"/>
</dbReference>
<feature type="transmembrane region" description="Helical" evidence="3">
    <location>
        <begin position="217"/>
        <end position="235"/>
    </location>
</feature>
<comment type="similarity">
    <text evidence="1 2">Belongs to the peptidase A24 family.</text>
</comment>
<protein>
    <recommendedName>
        <fullName evidence="4">Prepilin type IV endopeptidase peptidase domain-containing protein</fullName>
    </recommendedName>
</protein>
<dbReference type="PRINTS" id="PR00864">
    <property type="entry name" value="PREPILNPTASE"/>
</dbReference>
<keyword evidence="6" id="KW-1185">Reference proteome</keyword>
<evidence type="ECO:0000256" key="3">
    <source>
        <dbReference type="SAM" id="Phobius"/>
    </source>
</evidence>
<feature type="domain" description="Prepilin type IV endopeptidase peptidase" evidence="4">
    <location>
        <begin position="100"/>
        <end position="203"/>
    </location>
</feature>
<dbReference type="InterPro" id="IPR000045">
    <property type="entry name" value="Prepilin_IV_endopep_pep"/>
</dbReference>
<dbReference type="RefSeq" id="WP_213654497.1">
    <property type="nucleotide sequence ID" value="NZ_BOSL01000004.1"/>
</dbReference>
<gene>
    <name evidence="5" type="ORF">J42TS3_18150</name>
</gene>
<feature type="transmembrane region" description="Helical" evidence="3">
    <location>
        <begin position="117"/>
        <end position="136"/>
    </location>
</feature>
<feature type="transmembrane region" description="Helical" evidence="3">
    <location>
        <begin position="68"/>
        <end position="87"/>
    </location>
</feature>
<keyword evidence="3" id="KW-0812">Transmembrane</keyword>
<comment type="caution">
    <text evidence="5">The sequence shown here is derived from an EMBL/GenBank/DDBJ whole genome shotgun (WGS) entry which is preliminary data.</text>
</comment>
<evidence type="ECO:0000313" key="6">
    <source>
        <dbReference type="Proteomes" id="UP000679992"/>
    </source>
</evidence>
<dbReference type="InterPro" id="IPR050882">
    <property type="entry name" value="Prepilin_peptidase/N-MTase"/>
</dbReference>
<evidence type="ECO:0000256" key="1">
    <source>
        <dbReference type="ARBA" id="ARBA00005801"/>
    </source>
</evidence>
<feature type="transmembrane region" description="Helical" evidence="3">
    <location>
        <begin position="175"/>
        <end position="205"/>
    </location>
</feature>
<keyword evidence="3" id="KW-0472">Membrane</keyword>
<feature type="transmembrane region" description="Helical" evidence="3">
    <location>
        <begin position="142"/>
        <end position="163"/>
    </location>
</feature>
<dbReference type="Pfam" id="PF01478">
    <property type="entry name" value="Peptidase_A24"/>
    <property type="match status" value="1"/>
</dbReference>
<feature type="transmembrane region" description="Helical" evidence="3">
    <location>
        <begin position="6"/>
        <end position="25"/>
    </location>
</feature>